<dbReference type="Pfam" id="PF01624">
    <property type="entry name" value="MutS_I"/>
    <property type="match status" value="1"/>
</dbReference>
<feature type="binding site" evidence="9">
    <location>
        <begin position="630"/>
        <end position="637"/>
    </location>
    <ligand>
        <name>ATP</name>
        <dbReference type="ChEBI" id="CHEBI:30616"/>
    </ligand>
</feature>
<gene>
    <name evidence="9 12" type="primary">mutS</name>
    <name evidence="12" type="ORF">NOG11_02570</name>
</gene>
<sequence length="872" mass="93943">MTKPTEHPPKIAGKLTPMMAQYARIKSEAGDALLFYRMGDFYELFFSDAEKAAEALSITLTKRGHHEGEAIPMCGVPVHARDGYLEKLVRGGFTVAIAEQTEDPAEAKKRGAKSVVERQIVRIVTPGTVTEENLLDPKSPARLAALSVVDGKAFIAAADLSTGEVLVEEGPEGRLGDMLPPLQIRELIAAEGERLLQGAFAATEADPRSFSVEAAKGRIEAFWGVNEPSGLGLTEGGALRAIGGLLSYIELTHAGESIPLRMPRIGGQSDKLAIDEATRRSLELTETGEGSYKGSLLHTIDRTRTAAGGRMLRGWLAAPLTDRRAIEERHDGVAYLLSDHTLRDELISLLKGSPDLERALARLRLERGGPSDLGLVQRAVATGEALQARLRLEHTVPDLLAGLNVGDRLQGLAATLLSALTDELPLRVSDGGFLRAGFDAALDEAVSLQKNARQHLAAEEARLREATGIKSLRVKHDKTLGYCVEVGKAHADRLASQEGFTQRRTMTTAARFVTDDLTALSQRIADAEGEAAAREAAVFRELKEAVTDAAEELLDLAGHIARTDTLTSLAELAAEEDFARPALTDGTEFAVEGGRHPVVEAALRREGKAFVPNGCSLFDGEDAELQLVTGPNMAGKSTYLRQNAILVVLAQAGSFVPASSFRLGIVDRLFSRVGASDDLARGRSTFMVEMVETAAILHQATCRSLVILDEVGRGTATFDGLSIAWAALEHLHTESRCRGLFATHYHELTRLAEELPRLHPVAMAVREWRGKVVFLHEVKPGAADRSYGVAVARLAGLPESVVKRAGQLLKLLEDQSPAGGLVADLPLFGAVPHQPESERDEVRAMLDGLDPDDMSPREAHEALCRLKDLSQS</sequence>
<keyword evidence="3 9" id="KW-0547">Nucleotide-binding</keyword>
<dbReference type="Pfam" id="PF05190">
    <property type="entry name" value="MutS_IV"/>
    <property type="match status" value="1"/>
</dbReference>
<dbReference type="EMBL" id="JANIBC010000001">
    <property type="protein sequence ID" value="MCQ8184261.1"/>
    <property type="molecule type" value="Genomic_DNA"/>
</dbReference>
<dbReference type="NCBIfam" id="TIGR01070">
    <property type="entry name" value="mutS1"/>
    <property type="match status" value="1"/>
</dbReference>
<dbReference type="Pfam" id="PF05188">
    <property type="entry name" value="MutS_II"/>
    <property type="match status" value="1"/>
</dbReference>
<comment type="function">
    <text evidence="8 9">This protein is involved in the repair of mismatches in DNA. It is possible that it carries out the mismatch recognition step. This protein has a weak ATPase activity.</text>
</comment>
<reference evidence="12" key="1">
    <citation type="submission" date="2022-07" db="EMBL/GenBank/DDBJ databases">
        <title>Parvularcula maris sp. nov., an algicidal bacterium isolated from seawater.</title>
        <authorList>
            <person name="Li F."/>
        </authorList>
    </citation>
    <scope>NUCLEOTIDE SEQUENCE</scope>
    <source>
        <strain evidence="12">BGMRC 0090</strain>
    </source>
</reference>
<accession>A0A9X2RHT3</accession>
<dbReference type="Gene3D" id="1.10.1420.10">
    <property type="match status" value="2"/>
</dbReference>
<dbReference type="Gene3D" id="3.40.1170.10">
    <property type="entry name" value="DNA repair protein MutS, domain I"/>
    <property type="match status" value="1"/>
</dbReference>
<dbReference type="CDD" id="cd03284">
    <property type="entry name" value="ABC_MutS1"/>
    <property type="match status" value="1"/>
</dbReference>
<dbReference type="SUPFAM" id="SSF52540">
    <property type="entry name" value="P-loop containing nucleoside triphosphate hydrolases"/>
    <property type="match status" value="1"/>
</dbReference>
<name>A0A9X2RHT3_9PROT</name>
<keyword evidence="5 9" id="KW-0067">ATP-binding</keyword>
<proteinExistence type="inferred from homology"/>
<dbReference type="SUPFAM" id="SSF55271">
    <property type="entry name" value="DNA repair protein MutS, domain I"/>
    <property type="match status" value="1"/>
</dbReference>
<dbReference type="GO" id="GO:0005829">
    <property type="term" value="C:cytosol"/>
    <property type="evidence" value="ECO:0007669"/>
    <property type="project" value="TreeGrafter"/>
</dbReference>
<keyword evidence="4 9" id="KW-0227">DNA damage</keyword>
<dbReference type="NCBIfam" id="NF003810">
    <property type="entry name" value="PRK05399.1"/>
    <property type="match status" value="1"/>
</dbReference>
<dbReference type="InterPro" id="IPR007695">
    <property type="entry name" value="DNA_mismatch_repair_MutS-lik_N"/>
</dbReference>
<evidence type="ECO:0000313" key="13">
    <source>
        <dbReference type="Proteomes" id="UP001142610"/>
    </source>
</evidence>
<dbReference type="PANTHER" id="PTHR11361:SF34">
    <property type="entry name" value="DNA MISMATCH REPAIR PROTEIN MSH1, MITOCHONDRIAL"/>
    <property type="match status" value="1"/>
</dbReference>
<dbReference type="InterPro" id="IPR036678">
    <property type="entry name" value="MutS_con_dom_sf"/>
</dbReference>
<dbReference type="Gene3D" id="3.30.420.110">
    <property type="entry name" value="MutS, connector domain"/>
    <property type="match status" value="1"/>
</dbReference>
<dbReference type="InterPro" id="IPR007696">
    <property type="entry name" value="DNA_mismatch_repair_MutS_core"/>
</dbReference>
<keyword evidence="6 9" id="KW-0238">DNA-binding</keyword>
<evidence type="ECO:0000256" key="2">
    <source>
        <dbReference type="ARBA" id="ARBA00021982"/>
    </source>
</evidence>
<dbReference type="AlphaFoldDB" id="A0A9X2RHT3"/>
<keyword evidence="13" id="KW-1185">Reference proteome</keyword>
<evidence type="ECO:0000256" key="9">
    <source>
        <dbReference type="HAMAP-Rule" id="MF_00096"/>
    </source>
</evidence>
<comment type="caution">
    <text evidence="12">The sequence shown here is derived from an EMBL/GenBank/DDBJ whole genome shotgun (WGS) entry which is preliminary data.</text>
</comment>
<dbReference type="GO" id="GO:0003684">
    <property type="term" value="F:damaged DNA binding"/>
    <property type="evidence" value="ECO:0007669"/>
    <property type="project" value="UniProtKB-UniRule"/>
</dbReference>
<evidence type="ECO:0000256" key="3">
    <source>
        <dbReference type="ARBA" id="ARBA00022741"/>
    </source>
</evidence>
<dbReference type="InterPro" id="IPR000432">
    <property type="entry name" value="DNA_mismatch_repair_MutS_C"/>
</dbReference>
<evidence type="ECO:0000256" key="10">
    <source>
        <dbReference type="RuleBase" id="RU003756"/>
    </source>
</evidence>
<dbReference type="PIRSF" id="PIRSF037677">
    <property type="entry name" value="DNA_mis_repair_Msh6"/>
    <property type="match status" value="1"/>
</dbReference>
<feature type="domain" description="DNA mismatch repair proteins mutS family" evidence="11">
    <location>
        <begin position="704"/>
        <end position="720"/>
    </location>
</feature>
<keyword evidence="7 9" id="KW-0234">DNA repair</keyword>
<dbReference type="RefSeq" id="WP_256618066.1">
    <property type="nucleotide sequence ID" value="NZ_JANIBC010000001.1"/>
</dbReference>
<protein>
    <recommendedName>
        <fullName evidence="2 9">DNA mismatch repair protein MutS</fullName>
    </recommendedName>
</protein>
<dbReference type="InterPro" id="IPR045076">
    <property type="entry name" value="MutS"/>
</dbReference>
<dbReference type="SUPFAM" id="SSF48334">
    <property type="entry name" value="DNA repair protein MutS, domain III"/>
    <property type="match status" value="1"/>
</dbReference>
<dbReference type="Pfam" id="PF00488">
    <property type="entry name" value="MutS_V"/>
    <property type="match status" value="1"/>
</dbReference>
<dbReference type="InterPro" id="IPR005748">
    <property type="entry name" value="DNA_mismatch_repair_MutS"/>
</dbReference>
<dbReference type="GO" id="GO:0006298">
    <property type="term" value="P:mismatch repair"/>
    <property type="evidence" value="ECO:0007669"/>
    <property type="project" value="UniProtKB-UniRule"/>
</dbReference>
<evidence type="ECO:0000256" key="7">
    <source>
        <dbReference type="ARBA" id="ARBA00023204"/>
    </source>
</evidence>
<dbReference type="InterPro" id="IPR007860">
    <property type="entry name" value="DNA_mmatch_repair_MutS_con_dom"/>
</dbReference>
<dbReference type="Gene3D" id="6.10.140.430">
    <property type="match status" value="1"/>
</dbReference>
<dbReference type="Gene3D" id="3.40.50.300">
    <property type="entry name" value="P-loop containing nucleotide triphosphate hydrolases"/>
    <property type="match status" value="1"/>
</dbReference>
<dbReference type="PANTHER" id="PTHR11361">
    <property type="entry name" value="DNA MISMATCH REPAIR PROTEIN MUTS FAMILY MEMBER"/>
    <property type="match status" value="1"/>
</dbReference>
<dbReference type="GO" id="GO:0005524">
    <property type="term" value="F:ATP binding"/>
    <property type="evidence" value="ECO:0007669"/>
    <property type="project" value="UniProtKB-UniRule"/>
</dbReference>
<dbReference type="SMART" id="SM00534">
    <property type="entry name" value="MUTSac"/>
    <property type="match status" value="1"/>
</dbReference>
<evidence type="ECO:0000256" key="4">
    <source>
        <dbReference type="ARBA" id="ARBA00022763"/>
    </source>
</evidence>
<evidence type="ECO:0000256" key="5">
    <source>
        <dbReference type="ARBA" id="ARBA00022840"/>
    </source>
</evidence>
<evidence type="ECO:0000259" key="11">
    <source>
        <dbReference type="PROSITE" id="PS00486"/>
    </source>
</evidence>
<dbReference type="PROSITE" id="PS00486">
    <property type="entry name" value="DNA_MISMATCH_REPAIR_2"/>
    <property type="match status" value="1"/>
</dbReference>
<evidence type="ECO:0000256" key="8">
    <source>
        <dbReference type="ARBA" id="ARBA00024647"/>
    </source>
</evidence>
<dbReference type="SUPFAM" id="SSF53150">
    <property type="entry name" value="DNA repair protein MutS, domain II"/>
    <property type="match status" value="1"/>
</dbReference>
<comment type="similarity">
    <text evidence="1 9 10">Belongs to the DNA mismatch repair MutS family.</text>
</comment>
<evidence type="ECO:0000313" key="12">
    <source>
        <dbReference type="EMBL" id="MCQ8184261.1"/>
    </source>
</evidence>
<dbReference type="FunFam" id="3.40.1170.10:FF:000001">
    <property type="entry name" value="DNA mismatch repair protein MutS"/>
    <property type="match status" value="1"/>
</dbReference>
<dbReference type="GO" id="GO:0140664">
    <property type="term" value="F:ATP-dependent DNA damage sensor activity"/>
    <property type="evidence" value="ECO:0007669"/>
    <property type="project" value="InterPro"/>
</dbReference>
<organism evidence="12 13">
    <name type="scientific">Parvularcula maris</name>
    <dbReference type="NCBI Taxonomy" id="2965077"/>
    <lineage>
        <taxon>Bacteria</taxon>
        <taxon>Pseudomonadati</taxon>
        <taxon>Pseudomonadota</taxon>
        <taxon>Alphaproteobacteria</taxon>
        <taxon>Parvularculales</taxon>
        <taxon>Parvularculaceae</taxon>
        <taxon>Parvularcula</taxon>
    </lineage>
</organism>
<evidence type="ECO:0000256" key="1">
    <source>
        <dbReference type="ARBA" id="ARBA00006271"/>
    </source>
</evidence>
<dbReference type="Proteomes" id="UP001142610">
    <property type="component" value="Unassembled WGS sequence"/>
</dbReference>
<dbReference type="Pfam" id="PF05192">
    <property type="entry name" value="MutS_III"/>
    <property type="match status" value="1"/>
</dbReference>
<dbReference type="GO" id="GO:0030983">
    <property type="term" value="F:mismatched DNA binding"/>
    <property type="evidence" value="ECO:0007669"/>
    <property type="project" value="InterPro"/>
</dbReference>
<dbReference type="InterPro" id="IPR036187">
    <property type="entry name" value="DNA_mismatch_repair_MutS_sf"/>
</dbReference>
<dbReference type="HAMAP" id="MF_00096">
    <property type="entry name" value="MutS"/>
    <property type="match status" value="1"/>
</dbReference>
<dbReference type="InterPro" id="IPR017261">
    <property type="entry name" value="DNA_mismatch_repair_MutS/MSH"/>
</dbReference>
<dbReference type="InterPro" id="IPR016151">
    <property type="entry name" value="DNA_mismatch_repair_MutS_N"/>
</dbReference>
<dbReference type="InterPro" id="IPR027417">
    <property type="entry name" value="P-loop_NTPase"/>
</dbReference>
<dbReference type="SMART" id="SM00533">
    <property type="entry name" value="MUTSd"/>
    <property type="match status" value="1"/>
</dbReference>
<evidence type="ECO:0000256" key="6">
    <source>
        <dbReference type="ARBA" id="ARBA00023125"/>
    </source>
</evidence>
<dbReference type="InterPro" id="IPR007861">
    <property type="entry name" value="DNA_mismatch_repair_MutS_clamp"/>
</dbReference>